<dbReference type="InterPro" id="IPR036412">
    <property type="entry name" value="HAD-like_sf"/>
</dbReference>
<proteinExistence type="predicted"/>
<accession>A0A917N1Y9</accession>
<dbReference type="PANTHER" id="PTHR43481">
    <property type="entry name" value="FRUCTOSE-1-PHOSPHATE PHOSPHATASE"/>
    <property type="match status" value="1"/>
</dbReference>
<gene>
    <name evidence="1" type="ORF">GCM10011425_21710</name>
</gene>
<dbReference type="Proteomes" id="UP000662074">
    <property type="component" value="Unassembled WGS sequence"/>
</dbReference>
<evidence type="ECO:0000313" key="2">
    <source>
        <dbReference type="Proteomes" id="UP000662074"/>
    </source>
</evidence>
<evidence type="ECO:0000313" key="1">
    <source>
        <dbReference type="EMBL" id="GGI50959.1"/>
    </source>
</evidence>
<dbReference type="AlphaFoldDB" id="A0A917N1Y9"/>
<dbReference type="Gene3D" id="1.10.150.240">
    <property type="entry name" value="Putative phosphatase, domain 2"/>
    <property type="match status" value="1"/>
</dbReference>
<dbReference type="InterPro" id="IPR023214">
    <property type="entry name" value="HAD_sf"/>
</dbReference>
<protein>
    <submittedName>
        <fullName evidence="1">Haloacid dehalogenase</fullName>
    </submittedName>
</protein>
<dbReference type="InterPro" id="IPR006439">
    <property type="entry name" value="HAD-SF_hydro_IA"/>
</dbReference>
<dbReference type="SUPFAM" id="SSF56784">
    <property type="entry name" value="HAD-like"/>
    <property type="match status" value="1"/>
</dbReference>
<keyword evidence="2" id="KW-1185">Reference proteome</keyword>
<dbReference type="InterPro" id="IPR023198">
    <property type="entry name" value="PGP-like_dom2"/>
</dbReference>
<dbReference type="Gene3D" id="3.40.50.1000">
    <property type="entry name" value="HAD superfamily/HAD-like"/>
    <property type="match status" value="1"/>
</dbReference>
<dbReference type="SFLD" id="SFLDS00003">
    <property type="entry name" value="Haloacid_Dehalogenase"/>
    <property type="match status" value="1"/>
</dbReference>
<dbReference type="GO" id="GO:0050308">
    <property type="term" value="F:sugar-phosphatase activity"/>
    <property type="evidence" value="ECO:0007669"/>
    <property type="project" value="TreeGrafter"/>
</dbReference>
<reference evidence="1" key="1">
    <citation type="journal article" date="2014" name="Int. J. Syst. Evol. Microbiol.">
        <title>Complete genome sequence of Corynebacterium casei LMG S-19264T (=DSM 44701T), isolated from a smear-ripened cheese.</title>
        <authorList>
            <consortium name="US DOE Joint Genome Institute (JGI-PGF)"/>
            <person name="Walter F."/>
            <person name="Albersmeier A."/>
            <person name="Kalinowski J."/>
            <person name="Ruckert C."/>
        </authorList>
    </citation>
    <scope>NUCLEOTIDE SEQUENCE</scope>
    <source>
        <strain evidence="1">CCM 8711</strain>
    </source>
</reference>
<organism evidence="1 2">
    <name type="scientific">Mucilaginibacter galii</name>
    <dbReference type="NCBI Taxonomy" id="2005073"/>
    <lineage>
        <taxon>Bacteria</taxon>
        <taxon>Pseudomonadati</taxon>
        <taxon>Bacteroidota</taxon>
        <taxon>Sphingobacteriia</taxon>
        <taxon>Sphingobacteriales</taxon>
        <taxon>Sphingobacteriaceae</taxon>
        <taxon>Mucilaginibacter</taxon>
    </lineage>
</organism>
<dbReference type="InterPro" id="IPR051806">
    <property type="entry name" value="HAD-like_SPP"/>
</dbReference>
<sequence>MATTDQEKYDALLKLTQDDFQAFLYDCDGTLADNMGAHTDTYIRVAAEEGLVLDGAIIDEFAGLPIINVVEQINTRYQTNLDPEDFKARKYKIFLEEYIDHTQPIEYVVNHLKNHAGTVKIGVVSGSSRIAVERTLKILGILDLVEVMVCAGETIHGKPYPDPFLKAAELLGVDPQHCLVFEDGNAGVQAAEAAGMRWVRIDKV</sequence>
<dbReference type="RefSeq" id="WP_188416580.1">
    <property type="nucleotide sequence ID" value="NZ_BMDO01000005.1"/>
</dbReference>
<dbReference type="EMBL" id="BMDO01000005">
    <property type="protein sequence ID" value="GGI50959.1"/>
    <property type="molecule type" value="Genomic_DNA"/>
</dbReference>
<reference evidence="1" key="2">
    <citation type="submission" date="2020-09" db="EMBL/GenBank/DDBJ databases">
        <authorList>
            <person name="Sun Q."/>
            <person name="Sedlacek I."/>
        </authorList>
    </citation>
    <scope>NUCLEOTIDE SEQUENCE</scope>
    <source>
        <strain evidence="1">CCM 8711</strain>
    </source>
</reference>
<dbReference type="SFLD" id="SFLDG01129">
    <property type="entry name" value="C1.5:_HAD__Beta-PGM__Phosphata"/>
    <property type="match status" value="1"/>
</dbReference>
<dbReference type="CDD" id="cd07505">
    <property type="entry name" value="HAD_BPGM-like"/>
    <property type="match status" value="1"/>
</dbReference>
<dbReference type="NCBIfam" id="TIGR01509">
    <property type="entry name" value="HAD-SF-IA-v3"/>
    <property type="match status" value="1"/>
</dbReference>
<name>A0A917N1Y9_9SPHI</name>
<comment type="caution">
    <text evidence="1">The sequence shown here is derived from an EMBL/GenBank/DDBJ whole genome shotgun (WGS) entry which is preliminary data.</text>
</comment>
<dbReference type="PANTHER" id="PTHR43481:SF4">
    <property type="entry name" value="GLYCEROL-1-PHOSPHATE PHOSPHOHYDROLASE 1-RELATED"/>
    <property type="match status" value="1"/>
</dbReference>
<dbReference type="Pfam" id="PF00702">
    <property type="entry name" value="Hydrolase"/>
    <property type="match status" value="1"/>
</dbReference>